<proteinExistence type="inferred from homology"/>
<protein>
    <submittedName>
        <fullName evidence="7">Transketolase</fullName>
    </submittedName>
</protein>
<organism evidence="7 8">
    <name type="scientific">Pseudoramibacter porci</name>
    <dbReference type="NCBI Taxonomy" id="2606631"/>
    <lineage>
        <taxon>Bacteria</taxon>
        <taxon>Bacillati</taxon>
        <taxon>Bacillota</taxon>
        <taxon>Clostridia</taxon>
        <taxon>Eubacteriales</taxon>
        <taxon>Eubacteriaceae</taxon>
        <taxon>Pseudoramibacter</taxon>
    </lineage>
</organism>
<dbReference type="EMBL" id="VUMO01000001">
    <property type="protein sequence ID" value="MSS18825.1"/>
    <property type="molecule type" value="Genomic_DNA"/>
</dbReference>
<dbReference type="PROSITE" id="PS00801">
    <property type="entry name" value="TRANSKETOLASE_1"/>
    <property type="match status" value="1"/>
</dbReference>
<dbReference type="InterPro" id="IPR049557">
    <property type="entry name" value="Transketolase_CS"/>
</dbReference>
<keyword evidence="3" id="KW-0808">Transferase</keyword>
<evidence type="ECO:0000256" key="5">
    <source>
        <dbReference type="ARBA" id="ARBA00023052"/>
    </source>
</evidence>
<dbReference type="Proteomes" id="UP000461754">
    <property type="component" value="Unassembled WGS sequence"/>
</dbReference>
<name>A0A7X2NDW9_9FIRM</name>
<dbReference type="PANTHER" id="PTHR47514">
    <property type="entry name" value="TRANSKETOLASE N-TERMINAL SECTION-RELATED"/>
    <property type="match status" value="1"/>
</dbReference>
<evidence type="ECO:0000259" key="6">
    <source>
        <dbReference type="Pfam" id="PF00456"/>
    </source>
</evidence>
<comment type="similarity">
    <text evidence="2">Belongs to the transketolase family.</text>
</comment>
<keyword evidence="4" id="KW-0479">Metal-binding</keyword>
<dbReference type="CDD" id="cd02012">
    <property type="entry name" value="TPP_TK"/>
    <property type="match status" value="1"/>
</dbReference>
<dbReference type="InterPro" id="IPR029061">
    <property type="entry name" value="THDP-binding"/>
</dbReference>
<dbReference type="Pfam" id="PF00456">
    <property type="entry name" value="Transketolase_N"/>
    <property type="match status" value="1"/>
</dbReference>
<dbReference type="GO" id="GO:0046872">
    <property type="term" value="F:metal ion binding"/>
    <property type="evidence" value="ECO:0007669"/>
    <property type="project" value="UniProtKB-KW"/>
</dbReference>
<evidence type="ECO:0000256" key="4">
    <source>
        <dbReference type="ARBA" id="ARBA00022723"/>
    </source>
</evidence>
<dbReference type="InterPro" id="IPR005474">
    <property type="entry name" value="Transketolase_N"/>
</dbReference>
<reference evidence="7 8" key="1">
    <citation type="submission" date="2019-08" db="EMBL/GenBank/DDBJ databases">
        <title>In-depth cultivation of the pig gut microbiome towards novel bacterial diversity and tailored functional studies.</title>
        <authorList>
            <person name="Wylensek D."/>
            <person name="Hitch T.C.A."/>
            <person name="Clavel T."/>
        </authorList>
    </citation>
    <scope>NUCLEOTIDE SEQUENCE [LARGE SCALE GENOMIC DNA]</scope>
    <source>
        <strain evidence="7 8">RF-744-FAT-4</strain>
    </source>
</reference>
<dbReference type="PANTHER" id="PTHR47514:SF1">
    <property type="entry name" value="TRANSKETOLASE N-TERMINAL SECTION-RELATED"/>
    <property type="match status" value="1"/>
</dbReference>
<gene>
    <name evidence="7" type="ORF">FYJ52_00095</name>
</gene>
<keyword evidence="5" id="KW-0786">Thiamine pyrophosphate</keyword>
<dbReference type="GO" id="GO:0016740">
    <property type="term" value="F:transferase activity"/>
    <property type="evidence" value="ECO:0007669"/>
    <property type="project" value="UniProtKB-KW"/>
</dbReference>
<comment type="caution">
    <text evidence="7">The sequence shown here is derived from an EMBL/GenBank/DDBJ whole genome shotgun (WGS) entry which is preliminary data.</text>
</comment>
<dbReference type="SUPFAM" id="SSF52518">
    <property type="entry name" value="Thiamin diphosphate-binding fold (THDP-binding)"/>
    <property type="match status" value="1"/>
</dbReference>
<sequence>MFMEDLKAIAKEIRRDIVKSIGKAASGHPGGSLSAVEMLTLLYFEKMNVDPKNPTKADRDRFVLSKGHAAPALYATLANRGFFPKEELDHLRQVGANLQGHPSMHTPGVDMATGSLGQGFSTAVGMALGAKHQGASWHTYAILGDGEIEEGIIWEAAMAASNYGLSNLTAFVDNNNLQIDGQVSDVMNPYPIDEKFAAFGWNVINVADGNDIDQLRAALDQAEACTDKPSVLVCKTVKGKGVSFMENEVGWHGKGPNPEQVEQALKDLA</sequence>
<evidence type="ECO:0000313" key="7">
    <source>
        <dbReference type="EMBL" id="MSS18825.1"/>
    </source>
</evidence>
<evidence type="ECO:0000256" key="3">
    <source>
        <dbReference type="ARBA" id="ARBA00022679"/>
    </source>
</evidence>
<evidence type="ECO:0000256" key="2">
    <source>
        <dbReference type="ARBA" id="ARBA00007131"/>
    </source>
</evidence>
<dbReference type="Gene3D" id="3.40.50.970">
    <property type="match status" value="1"/>
</dbReference>
<comment type="cofactor">
    <cofactor evidence="1">
        <name>thiamine diphosphate</name>
        <dbReference type="ChEBI" id="CHEBI:58937"/>
    </cofactor>
</comment>
<dbReference type="AlphaFoldDB" id="A0A7X2NDW9"/>
<evidence type="ECO:0000256" key="1">
    <source>
        <dbReference type="ARBA" id="ARBA00001964"/>
    </source>
</evidence>
<feature type="domain" description="Transketolase N-terminal" evidence="6">
    <location>
        <begin position="8"/>
        <end position="264"/>
    </location>
</feature>
<evidence type="ECO:0000313" key="8">
    <source>
        <dbReference type="Proteomes" id="UP000461754"/>
    </source>
</evidence>
<accession>A0A7X2NDW9</accession>
<keyword evidence="8" id="KW-1185">Reference proteome</keyword>